<organism evidence="2 3">
    <name type="scientific">Camelliibacillus cellulosilyticus</name>
    <dbReference type="NCBI Taxonomy" id="2174486"/>
    <lineage>
        <taxon>Bacteria</taxon>
        <taxon>Bacillati</taxon>
        <taxon>Bacillota</taxon>
        <taxon>Bacilli</taxon>
        <taxon>Bacillales</taxon>
        <taxon>Sporolactobacillaceae</taxon>
        <taxon>Camelliibacillus</taxon>
    </lineage>
</organism>
<dbReference type="RefSeq" id="WP_376846577.1">
    <property type="nucleotide sequence ID" value="NZ_JBHSFW010000009.1"/>
</dbReference>
<accession>A0ABV9GPG6</accession>
<evidence type="ECO:0000313" key="2">
    <source>
        <dbReference type="EMBL" id="MFC4619479.1"/>
    </source>
</evidence>
<evidence type="ECO:0000313" key="3">
    <source>
        <dbReference type="Proteomes" id="UP001596022"/>
    </source>
</evidence>
<protein>
    <submittedName>
        <fullName evidence="2">Uncharacterized protein</fullName>
    </submittedName>
</protein>
<name>A0ABV9GPG6_9BACL</name>
<dbReference type="EMBL" id="JBHSFW010000009">
    <property type="protein sequence ID" value="MFC4619479.1"/>
    <property type="molecule type" value="Genomic_DNA"/>
</dbReference>
<evidence type="ECO:0000256" key="1">
    <source>
        <dbReference type="SAM" id="SignalP"/>
    </source>
</evidence>
<proteinExistence type="predicted"/>
<keyword evidence="3" id="KW-1185">Reference proteome</keyword>
<sequence length="167" mass="19310">MKLAAKLLSLLFIVMFLNGCSNVSVKIPSEMDKVISGYILDRNKDDYAETDKQFEAHKIYGTGKKSHDVIEVYMYSLYEGFNFQTKREVQSGGSLPVFMKLKKSGETYKVIDYKEPRDGAMFESSLKKMFPRQYVKRAIKDTGNVEDLQKQIDRKVSKWLRTTQHGQ</sequence>
<feature type="signal peptide" evidence="1">
    <location>
        <begin position="1"/>
        <end position="23"/>
    </location>
</feature>
<feature type="chain" id="PRO_5047421254" evidence="1">
    <location>
        <begin position="24"/>
        <end position="167"/>
    </location>
</feature>
<gene>
    <name evidence="2" type="ORF">ACFO4N_12225</name>
</gene>
<comment type="caution">
    <text evidence="2">The sequence shown here is derived from an EMBL/GenBank/DDBJ whole genome shotgun (WGS) entry which is preliminary data.</text>
</comment>
<reference evidence="3" key="1">
    <citation type="journal article" date="2019" name="Int. J. Syst. Evol. Microbiol.">
        <title>The Global Catalogue of Microorganisms (GCM) 10K type strain sequencing project: providing services to taxonomists for standard genome sequencing and annotation.</title>
        <authorList>
            <consortium name="The Broad Institute Genomics Platform"/>
            <consortium name="The Broad Institute Genome Sequencing Center for Infectious Disease"/>
            <person name="Wu L."/>
            <person name="Ma J."/>
        </authorList>
    </citation>
    <scope>NUCLEOTIDE SEQUENCE [LARGE SCALE GENOMIC DNA]</scope>
    <source>
        <strain evidence="3">CGMCC 1.16306</strain>
    </source>
</reference>
<dbReference type="Proteomes" id="UP001596022">
    <property type="component" value="Unassembled WGS sequence"/>
</dbReference>
<keyword evidence="1" id="KW-0732">Signal</keyword>